<keyword evidence="1" id="KW-1185">Reference proteome</keyword>
<dbReference type="AlphaFoldDB" id="A0A1I7WCY8"/>
<evidence type="ECO:0000313" key="2">
    <source>
        <dbReference type="WBParaSite" id="Hba_02606"/>
    </source>
</evidence>
<reference evidence="2" key="1">
    <citation type="submission" date="2016-11" db="UniProtKB">
        <authorList>
            <consortium name="WormBaseParasite"/>
        </authorList>
    </citation>
    <scope>IDENTIFICATION</scope>
</reference>
<proteinExistence type="predicted"/>
<dbReference type="WBParaSite" id="Hba_02606">
    <property type="protein sequence ID" value="Hba_02606"/>
    <property type="gene ID" value="Hba_02606"/>
</dbReference>
<sequence>MAAPDQPIHPNDVFPGLVAPGFGHGFEGFHRPLDRVAVRGMDGLLLCRIGRQCKRHGDIQRCADCQVKADAMPTGQIRDHLAVFVAQRGLAGLIKADFDLSAIPGSVA</sequence>
<protein>
    <submittedName>
        <fullName evidence="2">Zn_Tnp_IS91 domain-containing protein</fullName>
    </submittedName>
</protein>
<evidence type="ECO:0000313" key="1">
    <source>
        <dbReference type="Proteomes" id="UP000095283"/>
    </source>
</evidence>
<dbReference type="Proteomes" id="UP000095283">
    <property type="component" value="Unplaced"/>
</dbReference>
<accession>A0A1I7WCY8</accession>
<organism evidence="1 2">
    <name type="scientific">Heterorhabditis bacteriophora</name>
    <name type="common">Entomopathogenic nematode worm</name>
    <dbReference type="NCBI Taxonomy" id="37862"/>
    <lineage>
        <taxon>Eukaryota</taxon>
        <taxon>Metazoa</taxon>
        <taxon>Ecdysozoa</taxon>
        <taxon>Nematoda</taxon>
        <taxon>Chromadorea</taxon>
        <taxon>Rhabditida</taxon>
        <taxon>Rhabditina</taxon>
        <taxon>Rhabditomorpha</taxon>
        <taxon>Strongyloidea</taxon>
        <taxon>Heterorhabditidae</taxon>
        <taxon>Heterorhabditis</taxon>
    </lineage>
</organism>
<name>A0A1I7WCY8_HETBA</name>